<dbReference type="RefSeq" id="XP_019102383.1">
    <property type="nucleotide sequence ID" value="XM_019246838.1"/>
</dbReference>
<gene>
    <name evidence="5 6 7 8" type="primary">LOC104791929</name>
</gene>
<dbReference type="Gene3D" id="1.10.1410.10">
    <property type="match status" value="1"/>
</dbReference>
<dbReference type="Proteomes" id="UP000694864">
    <property type="component" value="Chromosome 6"/>
</dbReference>
<feature type="domain" description="Poly(A) RNA polymerase mitochondrial-like central palm" evidence="2">
    <location>
        <begin position="49"/>
        <end position="166"/>
    </location>
</feature>
<dbReference type="InterPro" id="IPR043519">
    <property type="entry name" value="NT_sf"/>
</dbReference>
<dbReference type="RefSeq" id="XP_010516237.1">
    <property type="nucleotide sequence ID" value="XM_010517935.2"/>
</dbReference>
<dbReference type="InterPro" id="IPR058921">
    <property type="entry name" value="PAP/OAS1-rel"/>
</dbReference>
<keyword evidence="4" id="KW-1185">Reference proteome</keyword>
<dbReference type="CDD" id="cd05402">
    <property type="entry name" value="NT_PAP_TUTase"/>
    <property type="match status" value="1"/>
</dbReference>
<protein>
    <submittedName>
        <fullName evidence="5 6">Uncharacterized protein LOC104791929 isoform X1</fullName>
    </submittedName>
</protein>
<sequence>MGDIIQERLSVSSSSSSSSSSLSLSTAQLKGNSLPIDRESWMIAEQRAHEILCTIQPVVVSDRSRNEIIDYVRSLIKSHDGIEVFAFGSVPLKTYLPDGDIDLTVLTKQNMDDDFYGQLCNKLQNEDSESEFQATGVQFIPAQVKVIKCNIRNIAVDISFNQTAGLCALCFLEQIDQLFGRDHLFKRSIILVKAWCYYESRILGANTGLISTYALAVLVLHIINLFHSSLSGPLAVLYKFLDYYGSFDWSNYCISVSGRVPISSLPELMAVSPENEHDLLLDEKFLRDCVELYSASTKAVEGNGLEFPIKPLNIVDPLKHSNNLGKSVTQGNVQRLRHAFTHGARKLRDVLSLPGESMGWRLERFFRNSLERNGKGQRQDVNDPVTAFGTGRSELSELSGDFEGYFERLVYGQMYHGYSIPGTFQHSYIPVNSQVKDQSGWDIVRDLVSCRKNEFYLRGLNVSTSVQPFPLHSLTNGCQNMRKRRGTGTYIPDMSRQLYSDRFRDSSRRNASAHHLKTSAETIDDEKASSCCDLSGEVSTSCTGNKGEECVRPEACTDPDQPVLKSPRCVNPQIDENCQSPPPENLVDAISSSTLVLENGKEESSRSSETMNGS</sequence>
<reference evidence="4" key="2">
    <citation type="journal article" date="2014" name="Nat. Commun.">
        <title>The emerging biofuel crop Camelina sativa retains a highly undifferentiated hexaploid genome structure.</title>
        <authorList>
            <person name="Kagale S."/>
            <person name="Koh C."/>
            <person name="Nixon J."/>
            <person name="Bollina V."/>
            <person name="Clarke W.E."/>
            <person name="Tuteja R."/>
            <person name="Spillane C."/>
            <person name="Robinson S.J."/>
            <person name="Links M.G."/>
            <person name="Clarke C."/>
            <person name="Higgins E.E."/>
            <person name="Huebert T."/>
            <person name="Sharpe A.G."/>
            <person name="Parkin I.A."/>
        </authorList>
    </citation>
    <scope>NUCLEOTIDE SEQUENCE [LARGE SCALE GENOMIC DNA]</scope>
    <source>
        <strain evidence="4">r\DH55</strain>
    </source>
</reference>
<reference evidence="5 6" key="3">
    <citation type="submission" date="2025-05" db="UniProtKB">
        <authorList>
            <consortium name="RefSeq"/>
        </authorList>
    </citation>
    <scope>IDENTIFICATION</scope>
    <source>
        <tissue evidence="5 6">Leaf</tissue>
    </source>
</reference>
<dbReference type="SUPFAM" id="SSF81301">
    <property type="entry name" value="Nucleotidyltransferase"/>
    <property type="match status" value="1"/>
</dbReference>
<evidence type="ECO:0000313" key="7">
    <source>
        <dbReference type="RefSeq" id="XP_019102382.1"/>
    </source>
</evidence>
<reference evidence="4" key="1">
    <citation type="journal article" date="1997" name="Nucleic Acids Res.">
        <title>tRNAscan-SE: a program for improved detection of transfer RNA genes in genomic sequence.</title>
        <authorList>
            <person name="Lowe T.M."/>
            <person name="Eddy S.R."/>
        </authorList>
    </citation>
    <scope>NUCLEOTIDE SEQUENCE [LARGE SCALE GENOMIC DNA]</scope>
    <source>
        <strain evidence="4">r\DH55</strain>
    </source>
</reference>
<dbReference type="GeneID" id="104791929"/>
<evidence type="ECO:0000313" key="4">
    <source>
        <dbReference type="Proteomes" id="UP000694864"/>
    </source>
</evidence>
<evidence type="ECO:0000256" key="1">
    <source>
        <dbReference type="SAM" id="MobiDB-lite"/>
    </source>
</evidence>
<evidence type="ECO:0000313" key="5">
    <source>
        <dbReference type="RefSeq" id="XP_010516237.1"/>
    </source>
</evidence>
<evidence type="ECO:0000313" key="6">
    <source>
        <dbReference type="RefSeq" id="XP_010516238.1"/>
    </source>
</evidence>
<dbReference type="PANTHER" id="PTHR45979">
    <property type="entry name" value="PAP/OAS1 SUBSTRATE-BINDING DOMAIN SUPERFAMILY"/>
    <property type="match status" value="1"/>
</dbReference>
<dbReference type="Pfam" id="PF22600">
    <property type="entry name" value="MTPAP-like_central"/>
    <property type="match status" value="1"/>
</dbReference>
<organism evidence="4 8">
    <name type="scientific">Camelina sativa</name>
    <name type="common">False flax</name>
    <name type="synonym">Myagrum sativum</name>
    <dbReference type="NCBI Taxonomy" id="90675"/>
    <lineage>
        <taxon>Eukaryota</taxon>
        <taxon>Viridiplantae</taxon>
        <taxon>Streptophyta</taxon>
        <taxon>Embryophyta</taxon>
        <taxon>Tracheophyta</taxon>
        <taxon>Spermatophyta</taxon>
        <taxon>Magnoliopsida</taxon>
        <taxon>eudicotyledons</taxon>
        <taxon>Gunneridae</taxon>
        <taxon>Pentapetalae</taxon>
        <taxon>rosids</taxon>
        <taxon>malvids</taxon>
        <taxon>Brassicales</taxon>
        <taxon>Brassicaceae</taxon>
        <taxon>Camelineae</taxon>
        <taxon>Camelina</taxon>
    </lineage>
</organism>
<dbReference type="SUPFAM" id="SSF81631">
    <property type="entry name" value="PAP/OAS1 substrate-binding domain"/>
    <property type="match status" value="1"/>
</dbReference>
<dbReference type="RefSeq" id="XP_019102382.1">
    <property type="nucleotide sequence ID" value="XM_019246837.1"/>
</dbReference>
<dbReference type="InterPro" id="IPR058920">
    <property type="entry name" value="PAP-OAS1-bd-rel"/>
</dbReference>
<dbReference type="Gene3D" id="3.30.460.10">
    <property type="entry name" value="Beta Polymerase, domain 2"/>
    <property type="match status" value="1"/>
</dbReference>
<dbReference type="PANTHER" id="PTHR45979:SF6">
    <property type="entry name" value="NUCLEOTIDYLTRANSFERASE DOMAIN PROTEIN"/>
    <property type="match status" value="1"/>
</dbReference>
<feature type="domain" description="PAP/OAS1 substrate-binding-related" evidence="3">
    <location>
        <begin position="180"/>
        <end position="370"/>
    </location>
</feature>
<evidence type="ECO:0000259" key="3">
    <source>
        <dbReference type="Pfam" id="PF26180"/>
    </source>
</evidence>
<accession>A0ABM1RTP5</accession>
<feature type="compositionally biased region" description="Low complexity" evidence="1">
    <location>
        <begin position="9"/>
        <end position="22"/>
    </location>
</feature>
<evidence type="ECO:0000313" key="8">
    <source>
        <dbReference type="RefSeq" id="XP_019102383.1"/>
    </source>
</evidence>
<dbReference type="Pfam" id="PF26180">
    <property type="entry name" value="PAP-OAS1"/>
    <property type="match status" value="1"/>
</dbReference>
<dbReference type="RefSeq" id="XP_010516238.1">
    <property type="nucleotide sequence ID" value="XM_010517936.2"/>
</dbReference>
<dbReference type="InterPro" id="IPR054708">
    <property type="entry name" value="MTPAP-like_central"/>
</dbReference>
<feature type="region of interest" description="Disordered" evidence="1">
    <location>
        <begin position="1"/>
        <end position="22"/>
    </location>
</feature>
<feature type="region of interest" description="Disordered" evidence="1">
    <location>
        <begin position="593"/>
        <end position="614"/>
    </location>
</feature>
<evidence type="ECO:0000259" key="2">
    <source>
        <dbReference type="Pfam" id="PF22600"/>
    </source>
</evidence>
<proteinExistence type="predicted"/>
<name>A0ABM1RTP5_CAMSA</name>